<feature type="transmembrane region" description="Helical" evidence="1">
    <location>
        <begin position="112"/>
        <end position="135"/>
    </location>
</feature>
<evidence type="ECO:0000256" key="1">
    <source>
        <dbReference type="SAM" id="Phobius"/>
    </source>
</evidence>
<dbReference type="Proteomes" id="UP000196240">
    <property type="component" value="Unassembled WGS sequence"/>
</dbReference>
<keyword evidence="1" id="KW-0472">Membrane</keyword>
<organism evidence="2 3">
    <name type="scientific">Acinetobacter johnsonii</name>
    <dbReference type="NCBI Taxonomy" id="40214"/>
    <lineage>
        <taxon>Bacteria</taxon>
        <taxon>Pseudomonadati</taxon>
        <taxon>Pseudomonadota</taxon>
        <taxon>Gammaproteobacteria</taxon>
        <taxon>Moraxellales</taxon>
        <taxon>Moraxellaceae</taxon>
        <taxon>Acinetobacter</taxon>
    </lineage>
</organism>
<reference evidence="2 3" key="1">
    <citation type="submission" date="2017-02" db="EMBL/GenBank/DDBJ databases">
        <authorList>
            <person name="Peterson S.W."/>
        </authorList>
    </citation>
    <scope>NUCLEOTIDE SEQUENCE [LARGE SCALE GENOMIC DNA]</scope>
    <source>
        <strain evidence="2">C6</strain>
    </source>
</reference>
<evidence type="ECO:0000313" key="2">
    <source>
        <dbReference type="EMBL" id="SJX23323.1"/>
    </source>
</evidence>
<dbReference type="NCBIfam" id="NF038216">
    <property type="entry name" value="ABZJ_00895_fam"/>
    <property type="match status" value="1"/>
</dbReference>
<gene>
    <name evidence="2" type="ORF">ACNJC6_02982</name>
</gene>
<keyword evidence="1" id="KW-1133">Transmembrane helix</keyword>
<feature type="transmembrane region" description="Helical" evidence="1">
    <location>
        <begin position="75"/>
        <end position="92"/>
    </location>
</feature>
<proteinExistence type="predicted"/>
<name>A0A1R7QGB0_ACIJO</name>
<keyword evidence="1" id="KW-0812">Transmembrane</keyword>
<feature type="transmembrane region" description="Helical" evidence="1">
    <location>
        <begin position="35"/>
        <end position="54"/>
    </location>
</feature>
<protein>
    <submittedName>
        <fullName evidence="2">Uncharacterized protein</fullName>
    </submittedName>
</protein>
<sequence length="150" mass="17435">MVSLTRYFLWFFFICFVFSCVCGVLAALLPTGMGAVLTAVPYLVAMIWVLLKFIKQQRRAPTQAERKKFTLGFSLIFWSYNFAFLMLGLFIFAQGDAEVWQNFMLYVQQPQFISMVVILILLIAIPLYVLTYWFYGKQAERMAAKMIDQS</sequence>
<accession>A0A1R7QGB0</accession>
<dbReference type="InterPro" id="IPR047730">
    <property type="entry name" value="ABZJ_00895-like"/>
</dbReference>
<evidence type="ECO:0000313" key="3">
    <source>
        <dbReference type="Proteomes" id="UP000196240"/>
    </source>
</evidence>
<dbReference type="PROSITE" id="PS51257">
    <property type="entry name" value="PROKAR_LIPOPROTEIN"/>
    <property type="match status" value="1"/>
</dbReference>
<dbReference type="AlphaFoldDB" id="A0A1R7QGB0"/>
<dbReference type="RefSeq" id="WP_087014368.1">
    <property type="nucleotide sequence ID" value="NZ_FUUY01000012.1"/>
</dbReference>
<dbReference type="EMBL" id="FUUY01000012">
    <property type="protein sequence ID" value="SJX23323.1"/>
    <property type="molecule type" value="Genomic_DNA"/>
</dbReference>
<feature type="transmembrane region" description="Helical" evidence="1">
    <location>
        <begin position="7"/>
        <end position="29"/>
    </location>
</feature>